<evidence type="ECO:0000256" key="9">
    <source>
        <dbReference type="ARBA" id="ARBA00022842"/>
    </source>
</evidence>
<dbReference type="PRINTS" id="PR01365">
    <property type="entry name" value="TELOMERASERT"/>
</dbReference>
<evidence type="ECO:0000256" key="13">
    <source>
        <dbReference type="ARBA" id="ARBA00023242"/>
    </source>
</evidence>
<keyword evidence="7 15" id="KW-0548">Nucleotidyltransferase</keyword>
<keyword evidence="19" id="KW-1185">Reference proteome</keyword>
<dbReference type="Pfam" id="PF12009">
    <property type="entry name" value="Telomerase_RBD"/>
    <property type="match status" value="1"/>
</dbReference>
<evidence type="ECO:0000256" key="4">
    <source>
        <dbReference type="ARBA" id="ARBA00016182"/>
    </source>
</evidence>
<dbReference type="SMART" id="SM00975">
    <property type="entry name" value="Telomerase_RBD"/>
    <property type="match status" value="1"/>
</dbReference>
<evidence type="ECO:0000259" key="17">
    <source>
        <dbReference type="PROSITE" id="PS50878"/>
    </source>
</evidence>
<evidence type="ECO:0000256" key="7">
    <source>
        <dbReference type="ARBA" id="ARBA00022695"/>
    </source>
</evidence>
<comment type="subcellular location">
    <subcellularLocation>
        <location evidence="1">Mitochondrion</location>
    </subcellularLocation>
    <subcellularLocation>
        <location evidence="15">Nucleus</location>
    </subcellularLocation>
    <subcellularLocation>
        <location evidence="15">Chromosome</location>
        <location evidence="15">Telomere</location>
    </subcellularLocation>
</comment>
<dbReference type="CDD" id="cd01648">
    <property type="entry name" value="TERT"/>
    <property type="match status" value="1"/>
</dbReference>
<evidence type="ECO:0000256" key="14">
    <source>
        <dbReference type="ARBA" id="ARBA00048173"/>
    </source>
</evidence>
<reference evidence="18 19" key="1">
    <citation type="submission" date="2024-09" db="EMBL/GenBank/DDBJ databases">
        <title>Itraconazole resistance in Madurella fahalii resulting from another homologue of gene encoding cytochrome P450 14-alpha sterol demethylase (CYP51).</title>
        <authorList>
            <person name="Yoshioka I."/>
            <person name="Fahal A.H."/>
            <person name="Kaneko S."/>
            <person name="Yaguchi T."/>
        </authorList>
    </citation>
    <scope>NUCLEOTIDE SEQUENCE [LARGE SCALE GENOMIC DNA]</scope>
    <source>
        <strain evidence="18 19">IFM 68171</strain>
    </source>
</reference>
<keyword evidence="9 15" id="KW-0460">Magnesium</keyword>
<comment type="function">
    <text evidence="15">Telomerase is a ribonucleoprotein enzyme essential for the replication of chromosome termini in most eukaryotes. It elongates telomeres. It is a reverse transcriptase that adds simple sequence repeats to chromosome ends by copying a template sequence within the RNA component of the enzyme.</text>
</comment>
<dbReference type="InterPro" id="IPR000477">
    <property type="entry name" value="RT_dom"/>
</dbReference>
<keyword evidence="10 15" id="KW-0779">Telomere</keyword>
<dbReference type="Proteomes" id="UP001628179">
    <property type="component" value="Unassembled WGS sequence"/>
</dbReference>
<feature type="domain" description="Reverse transcriptase" evidence="17">
    <location>
        <begin position="637"/>
        <end position="966"/>
    </location>
</feature>
<evidence type="ECO:0000256" key="12">
    <source>
        <dbReference type="ARBA" id="ARBA00023128"/>
    </source>
</evidence>
<evidence type="ECO:0000256" key="10">
    <source>
        <dbReference type="ARBA" id="ARBA00022895"/>
    </source>
</evidence>
<dbReference type="Gene3D" id="3.30.70.2630">
    <property type="match status" value="1"/>
</dbReference>
<comment type="catalytic activity">
    <reaction evidence="14 15">
        <text>DNA(n) + a 2'-deoxyribonucleoside 5'-triphosphate = DNA(n+1) + diphosphate</text>
        <dbReference type="Rhea" id="RHEA:22508"/>
        <dbReference type="Rhea" id="RHEA-COMP:17339"/>
        <dbReference type="Rhea" id="RHEA-COMP:17340"/>
        <dbReference type="ChEBI" id="CHEBI:33019"/>
        <dbReference type="ChEBI" id="CHEBI:61560"/>
        <dbReference type="ChEBI" id="CHEBI:173112"/>
        <dbReference type="EC" id="2.7.7.49"/>
    </reaction>
</comment>
<dbReference type="InterPro" id="IPR021891">
    <property type="entry name" value="Telomerase_RBD"/>
</dbReference>
<protein>
    <recommendedName>
        <fullName evidence="4 15">Telomerase reverse transcriptase</fullName>
        <ecNumber evidence="3 15">2.7.7.49</ecNumber>
    </recommendedName>
    <alternativeName>
        <fullName evidence="15">Telomerase catalytic subunit</fullName>
    </alternativeName>
</protein>
<feature type="region of interest" description="Disordered" evidence="16">
    <location>
        <begin position="76"/>
        <end position="97"/>
    </location>
</feature>
<sequence>MDAASVPMPRKRSRSQGGRSSRDAPADRPAKHVKCGNAARDTIIGHALLTQYYSEIQTLRQYVVSKLPASSRLRRRKIASVGRSPSSPEQSRATDERALGELLDSTIVASRQHAEDTEDHRWEQWVGFSQRGDESYMTLSEGLQGSVFSQSEIVDFVVWLLFSRETAGPWPKHLLCDGFRKQAGPTAHASPQTSRSNIPGVYSVYPNQHVQALKESPWPQLLMLLGKEGERTMIDLLVDGAIFRAVKAGNDNLYQLSGVPVSELEPLAVAVNKTELPPSAAGLRNAELRPSEISFVRSRMLYARAALNAQGLVHFGLRHIHVLNRFPYKPQSADEAGKLDESVVRIMMYIFPRQFGLHNVFTSTVNRQQTAQKFQDYTLREEEIASKFPAPAGGGKPIKHVPKRLRGTVTHLVQRLQVQHKRCAYAEMLQHYCPIPKQAGSKRKLQAPSSKGLPSSTSAKHRKKSKPPAASMPDLQYTSLTELATPISSVSAFCQAIVSKVIPSGFWGQAATQAHNRACFLKKIHHFVHLRRFESMCLHEVMQGMKVHDIEWLTPPRLGNQKSSRSDTQKRTEIFYEFLYYLFDSFLIPLIRSNFYVTESSAHRYQLFFFRHDIWRYVAEPAMAALKTNMFEEVRVDDALRILQSRRLGFSQLRLLPKQTTMRPIMNLRRRTLLQGDKKVLGPSINTIMGPVNSVLKLEKSRNPSRLGSSLFSVGDLYHRIKTFKDKLGKGEHEFYFAKVDVHAAYDTIPQNAIIDLLQRIPRQSRYRLSKHVEVKPLEAVSGNGPGVKATKRWHTVAKASGDTRTFPERIEESLAGNKRDTVFIDSAVQKMHDTRDLLALTAAHIEQNLVRIGKKYYRQKRGIPQGSVLSSMLCNYFYADLERNHLGFLQADDCLLLRLIDDFLLITTDRRKAVLFFEMMHRGLPKYGVTVNPEKSLANFALTVRGIDVPRLGDGERFPYCGLWIDCGSLAVAKQRDNSKDSGIFNSLTVEFSRCPGQNFKRKIINAFKIQSHLMFFDTSHNSRRTVLANIYTAFVETATKMWAYARCMAAGRPSPGVLVDTIKTLIEVSFVLLTSKRRRERFSGYVCAVRKGEVAWLAMVACRQILARKQTGYRDVIAWLEGETRRLSNQRSLDCEALVGAIKTLPGHRRG</sequence>
<dbReference type="InterPro" id="IPR003545">
    <property type="entry name" value="Telomerase_RT"/>
</dbReference>
<dbReference type="GO" id="GO:0003964">
    <property type="term" value="F:RNA-directed DNA polymerase activity"/>
    <property type="evidence" value="ECO:0007669"/>
    <property type="project" value="UniProtKB-KW"/>
</dbReference>
<dbReference type="Pfam" id="PF00078">
    <property type="entry name" value="RVT_1"/>
    <property type="match status" value="1"/>
</dbReference>
<evidence type="ECO:0000256" key="1">
    <source>
        <dbReference type="ARBA" id="ARBA00004173"/>
    </source>
</evidence>
<dbReference type="PANTHER" id="PTHR12066:SF0">
    <property type="entry name" value="TELOMERASE REVERSE TRANSCRIPTASE"/>
    <property type="match status" value="1"/>
</dbReference>
<accession>A0ABQ0FYE8</accession>
<keyword evidence="5 15" id="KW-0158">Chromosome</keyword>
<name>A0ABQ0FYE8_9PEZI</name>
<keyword evidence="12" id="KW-0496">Mitochondrion</keyword>
<evidence type="ECO:0000256" key="16">
    <source>
        <dbReference type="SAM" id="MobiDB-lite"/>
    </source>
</evidence>
<feature type="region of interest" description="Disordered" evidence="16">
    <location>
        <begin position="1"/>
        <end position="33"/>
    </location>
</feature>
<keyword evidence="6 15" id="KW-0808">Transferase</keyword>
<comment type="similarity">
    <text evidence="2 15">Belongs to the reverse transcriptase family. Telomerase subfamily.</text>
</comment>
<keyword evidence="13 15" id="KW-0539">Nucleus</keyword>
<evidence type="ECO:0000256" key="11">
    <source>
        <dbReference type="ARBA" id="ARBA00022918"/>
    </source>
</evidence>
<dbReference type="SUPFAM" id="SSF56672">
    <property type="entry name" value="DNA/RNA polymerases"/>
    <property type="match status" value="1"/>
</dbReference>
<evidence type="ECO:0000256" key="3">
    <source>
        <dbReference type="ARBA" id="ARBA00012493"/>
    </source>
</evidence>
<evidence type="ECO:0000256" key="5">
    <source>
        <dbReference type="ARBA" id="ARBA00022454"/>
    </source>
</evidence>
<dbReference type="EC" id="2.7.7.49" evidence="3 15"/>
<dbReference type="RefSeq" id="XP_070912172.1">
    <property type="nucleotide sequence ID" value="XM_071056071.1"/>
</dbReference>
<feature type="compositionally biased region" description="Basic and acidic residues" evidence="16">
    <location>
        <begin position="20"/>
        <end position="30"/>
    </location>
</feature>
<evidence type="ECO:0000256" key="8">
    <source>
        <dbReference type="ARBA" id="ARBA00022723"/>
    </source>
</evidence>
<keyword evidence="8 15" id="KW-0479">Metal-binding</keyword>
<dbReference type="Gene3D" id="1.10.357.90">
    <property type="match status" value="1"/>
</dbReference>
<dbReference type="PANTHER" id="PTHR12066">
    <property type="entry name" value="TELOMERASE REVERSE TRANSCRIPTASE"/>
    <property type="match status" value="1"/>
</dbReference>
<dbReference type="InterPro" id="IPR049139">
    <property type="entry name" value="TERT_C"/>
</dbReference>
<dbReference type="PROSITE" id="PS50878">
    <property type="entry name" value="RT_POL"/>
    <property type="match status" value="1"/>
</dbReference>
<dbReference type="Pfam" id="PF21399">
    <property type="entry name" value="TERT_C"/>
    <property type="match status" value="1"/>
</dbReference>
<gene>
    <name evidence="18" type="primary">EST2</name>
    <name evidence="18" type="ORF">MFIFM68171_00649</name>
</gene>
<evidence type="ECO:0000313" key="19">
    <source>
        <dbReference type="Proteomes" id="UP001628179"/>
    </source>
</evidence>
<organism evidence="18 19">
    <name type="scientific">Madurella fahalii</name>
    <dbReference type="NCBI Taxonomy" id="1157608"/>
    <lineage>
        <taxon>Eukaryota</taxon>
        <taxon>Fungi</taxon>
        <taxon>Dikarya</taxon>
        <taxon>Ascomycota</taxon>
        <taxon>Pezizomycotina</taxon>
        <taxon>Sordariomycetes</taxon>
        <taxon>Sordariomycetidae</taxon>
        <taxon>Sordariales</taxon>
        <taxon>Sordariales incertae sedis</taxon>
        <taxon>Madurella</taxon>
    </lineage>
</organism>
<feature type="compositionally biased region" description="Polar residues" evidence="16">
    <location>
        <begin position="447"/>
        <end position="458"/>
    </location>
</feature>
<evidence type="ECO:0000256" key="6">
    <source>
        <dbReference type="ARBA" id="ARBA00022679"/>
    </source>
</evidence>
<dbReference type="Gene3D" id="1.10.132.70">
    <property type="match status" value="1"/>
</dbReference>
<evidence type="ECO:0000256" key="2">
    <source>
        <dbReference type="ARBA" id="ARBA00008001"/>
    </source>
</evidence>
<feature type="region of interest" description="Disordered" evidence="16">
    <location>
        <begin position="439"/>
        <end position="473"/>
    </location>
</feature>
<keyword evidence="11 15" id="KW-0695">RNA-directed DNA polymerase</keyword>
<dbReference type="InterPro" id="IPR043502">
    <property type="entry name" value="DNA/RNA_pol_sf"/>
</dbReference>
<dbReference type="GeneID" id="98171394"/>
<dbReference type="EMBL" id="BAAFSV010000001">
    <property type="protein sequence ID" value="GAB1310439.1"/>
    <property type="molecule type" value="Genomic_DNA"/>
</dbReference>
<proteinExistence type="inferred from homology"/>
<evidence type="ECO:0000313" key="18">
    <source>
        <dbReference type="EMBL" id="GAB1310439.1"/>
    </source>
</evidence>
<comment type="caution">
    <text evidence="18">The sequence shown here is derived from an EMBL/GenBank/DDBJ whole genome shotgun (WGS) entry which is preliminary data.</text>
</comment>
<evidence type="ECO:0000256" key="15">
    <source>
        <dbReference type="RuleBase" id="RU365061"/>
    </source>
</evidence>